<keyword evidence="3" id="KW-1185">Reference proteome</keyword>
<dbReference type="InterPro" id="IPR036866">
    <property type="entry name" value="RibonucZ/Hydroxyglut_hydro"/>
</dbReference>
<dbReference type="HOGENOM" id="CLU_044538_4_0_11"/>
<gene>
    <name evidence="2" type="ORF">HMPREF0063_12349</name>
</gene>
<dbReference type="RefSeq" id="WP_007077441.1">
    <property type="nucleotide sequence ID" value="NZ_CM001024.1"/>
</dbReference>
<name>E2SD37_9ACTN</name>
<dbReference type="eggNOG" id="COG1235">
    <property type="taxonomic scope" value="Bacteria"/>
</dbReference>
<organism evidence="2 3">
    <name type="scientific">Aeromicrobium marinum DSM 15272</name>
    <dbReference type="NCBI Taxonomy" id="585531"/>
    <lineage>
        <taxon>Bacteria</taxon>
        <taxon>Bacillati</taxon>
        <taxon>Actinomycetota</taxon>
        <taxon>Actinomycetes</taxon>
        <taxon>Propionibacteriales</taxon>
        <taxon>Nocardioidaceae</taxon>
        <taxon>Aeromicrobium</taxon>
    </lineage>
</organism>
<evidence type="ECO:0000313" key="3">
    <source>
        <dbReference type="Proteomes" id="UP000003111"/>
    </source>
</evidence>
<dbReference type="InterPro" id="IPR001279">
    <property type="entry name" value="Metallo-B-lactamas"/>
</dbReference>
<dbReference type="Gene3D" id="3.60.15.10">
    <property type="entry name" value="Ribonuclease Z/Hydroxyacylglutathione hydrolase-like"/>
    <property type="match status" value="1"/>
</dbReference>
<dbReference type="AlphaFoldDB" id="E2SD37"/>
<dbReference type="SUPFAM" id="SSF56281">
    <property type="entry name" value="Metallo-hydrolase/oxidoreductase"/>
    <property type="match status" value="1"/>
</dbReference>
<comment type="caution">
    <text evidence="2">The sequence shown here is derived from an EMBL/GenBank/DDBJ whole genome shotgun (WGS) entry which is preliminary data.</text>
</comment>
<protein>
    <recommendedName>
        <fullName evidence="1">Metallo-beta-lactamase domain-containing protein</fullName>
    </recommendedName>
</protein>
<dbReference type="STRING" id="585531.HMPREF0063_12349"/>
<accession>E2SD37</accession>
<evidence type="ECO:0000259" key="1">
    <source>
        <dbReference type="SMART" id="SM00849"/>
    </source>
</evidence>
<dbReference type="Pfam" id="PF12706">
    <property type="entry name" value="Lactamase_B_2"/>
    <property type="match status" value="1"/>
</dbReference>
<evidence type="ECO:0000313" key="2">
    <source>
        <dbReference type="EMBL" id="EFQ83140.1"/>
    </source>
</evidence>
<dbReference type="OrthoDB" id="9788370at2"/>
<dbReference type="Proteomes" id="UP000003111">
    <property type="component" value="Unassembled WGS sequence"/>
</dbReference>
<feature type="domain" description="Metallo-beta-lactamase" evidence="1">
    <location>
        <begin position="35"/>
        <end position="199"/>
    </location>
</feature>
<reference evidence="2" key="1">
    <citation type="submission" date="2010-08" db="EMBL/GenBank/DDBJ databases">
        <authorList>
            <person name="Muzny D."/>
            <person name="Qin X."/>
            <person name="Buhay C."/>
            <person name="Dugan-Rocha S."/>
            <person name="Ding Y."/>
            <person name="Chen G."/>
            <person name="Hawes A."/>
            <person name="Holder M."/>
            <person name="Jhangiani S."/>
            <person name="Johnson A."/>
            <person name="Khan Z."/>
            <person name="Li Z."/>
            <person name="Liu W."/>
            <person name="Liu X."/>
            <person name="Perez L."/>
            <person name="Shen H."/>
            <person name="Wang Q."/>
            <person name="Watt J."/>
            <person name="Xi L."/>
            <person name="Xin Y."/>
            <person name="Zhou J."/>
            <person name="Deng J."/>
            <person name="Jiang H."/>
            <person name="Liu Y."/>
            <person name="Qu J."/>
            <person name="Song X.-Z."/>
            <person name="Zhang L."/>
            <person name="Villasana D."/>
            <person name="Johnson A."/>
            <person name="Liu J."/>
            <person name="Liyanage D."/>
            <person name="Lorensuhewa L."/>
            <person name="Robinson T."/>
            <person name="Song A."/>
            <person name="Song B.-B."/>
            <person name="Dinh H."/>
            <person name="Thornton R."/>
            <person name="Coyle M."/>
            <person name="Francisco L."/>
            <person name="Jackson L."/>
            <person name="Javaid M."/>
            <person name="Korchina V."/>
            <person name="Kovar C."/>
            <person name="Mata R."/>
            <person name="Mathew T."/>
            <person name="Ngo R."/>
            <person name="Nguyen L."/>
            <person name="Nguyen N."/>
            <person name="Okwuonu G."/>
            <person name="Ongeri F."/>
            <person name="Pham C."/>
            <person name="Simmons D."/>
            <person name="Wilczek-Boney K."/>
            <person name="Hale W."/>
            <person name="Jakkamsetti A."/>
            <person name="Pham P."/>
            <person name="Ruth R."/>
            <person name="San Lucas F."/>
            <person name="Warren J."/>
            <person name="Zhang J."/>
            <person name="Zhao Z."/>
            <person name="Zhou C."/>
            <person name="Zhu D."/>
            <person name="Lee S."/>
            <person name="Bess C."/>
            <person name="Blankenburg K."/>
            <person name="Forbes L."/>
            <person name="Fu Q."/>
            <person name="Gubbala S."/>
            <person name="Hirani K."/>
            <person name="Jayaseelan J.C."/>
            <person name="Lara F."/>
            <person name="Munidasa M."/>
            <person name="Palculict T."/>
            <person name="Patil S."/>
            <person name="Pu L.-L."/>
            <person name="Saada N."/>
            <person name="Tang L."/>
            <person name="Weissenberger G."/>
            <person name="Zhu Y."/>
            <person name="Hemphill L."/>
            <person name="Shang Y."/>
            <person name="Youmans B."/>
            <person name="Ayvaz T."/>
            <person name="Ross M."/>
            <person name="Santibanez J."/>
            <person name="Aqrawi P."/>
            <person name="Gross S."/>
            <person name="Joshi V."/>
            <person name="Fowler G."/>
            <person name="Nazareth L."/>
            <person name="Reid J."/>
            <person name="Worley K."/>
            <person name="Petrosino J."/>
            <person name="Highlander S."/>
            <person name="Gibbs R."/>
        </authorList>
    </citation>
    <scope>NUCLEOTIDE SEQUENCE [LARGE SCALE GENOMIC DNA]</scope>
    <source>
        <strain evidence="2">DSM 15272</strain>
    </source>
</reference>
<sequence>MEVVLLGTGSADGWPNAFCRCDACTTARVSGIVRGQSSAMVDGTVLLDLGPGVGDAAVRLGRSLAGLRHVLVTHAHADHLAPEQLLFRSWVADAPLDVVGPAAVVDACRDWVAPDAAVRFRPVVAGDELDLGGHAVRVLPAAHRVFLDGDAVLYDVTSPSGHRLLWGCDTGPLPPDWFDRVAGARFDVVLLEETFGDAHHLGAGHLHLGSFAETVAALRECGAVHDATEVVAVHLSHHNPPESELVRRLAGCGARPGRDGDVITLR</sequence>
<dbReference type="EMBL" id="ACLF03000006">
    <property type="protein sequence ID" value="EFQ83140.1"/>
    <property type="molecule type" value="Genomic_DNA"/>
</dbReference>
<dbReference type="SMART" id="SM00849">
    <property type="entry name" value="Lactamase_B"/>
    <property type="match status" value="1"/>
</dbReference>
<proteinExistence type="predicted"/>